<evidence type="ECO:0000313" key="2">
    <source>
        <dbReference type="EMBL" id="VAX13157.1"/>
    </source>
</evidence>
<dbReference type="AlphaFoldDB" id="A0A3B1C8H2"/>
<dbReference type="Pfam" id="PF04480">
    <property type="entry name" value="DUF559"/>
    <property type="match status" value="1"/>
</dbReference>
<organism evidence="2">
    <name type="scientific">hydrothermal vent metagenome</name>
    <dbReference type="NCBI Taxonomy" id="652676"/>
    <lineage>
        <taxon>unclassified sequences</taxon>
        <taxon>metagenomes</taxon>
        <taxon>ecological metagenomes</taxon>
    </lineage>
</organism>
<dbReference type="EMBL" id="UOFZ01000103">
    <property type="protein sequence ID" value="VAX13157.1"/>
    <property type="molecule type" value="Genomic_DNA"/>
</dbReference>
<dbReference type="InterPro" id="IPR047216">
    <property type="entry name" value="Endonuclease_DUF559_bact"/>
</dbReference>
<reference evidence="2" key="1">
    <citation type="submission" date="2018-06" db="EMBL/GenBank/DDBJ databases">
        <authorList>
            <person name="Zhirakovskaya E."/>
        </authorList>
    </citation>
    <scope>NUCLEOTIDE SEQUENCE</scope>
</reference>
<evidence type="ECO:0000259" key="1">
    <source>
        <dbReference type="Pfam" id="PF04480"/>
    </source>
</evidence>
<protein>
    <recommendedName>
        <fullName evidence="1">DUF559 domain-containing protein</fullName>
    </recommendedName>
</protein>
<sequence length="63" mass="7278">MGFKFRRQAVIEPYIVDFVYLDAKLIIEADGGHHAEQITYLPTEQFGWKPWDIALCVSGTTKY</sequence>
<dbReference type="PANTHER" id="PTHR38590">
    <property type="entry name" value="BLL0828 PROTEIN"/>
    <property type="match status" value="1"/>
</dbReference>
<feature type="domain" description="DUF559" evidence="1">
    <location>
        <begin position="2"/>
        <end position="39"/>
    </location>
</feature>
<dbReference type="InterPro" id="IPR007569">
    <property type="entry name" value="DUF559"/>
</dbReference>
<gene>
    <name evidence="2" type="ORF">MNBD_GAMMA24-2558</name>
</gene>
<proteinExistence type="predicted"/>
<accession>A0A3B1C8H2</accession>
<dbReference type="SUPFAM" id="SSF52980">
    <property type="entry name" value="Restriction endonuclease-like"/>
    <property type="match status" value="1"/>
</dbReference>
<dbReference type="InterPro" id="IPR011335">
    <property type="entry name" value="Restrct_endonuc-II-like"/>
</dbReference>
<dbReference type="Gene3D" id="3.40.960.10">
    <property type="entry name" value="VSR Endonuclease"/>
    <property type="match status" value="1"/>
</dbReference>
<name>A0A3B1C8H2_9ZZZZ</name>
<dbReference type="PANTHER" id="PTHR38590:SF1">
    <property type="entry name" value="BLL0828 PROTEIN"/>
    <property type="match status" value="1"/>
</dbReference>